<feature type="region of interest" description="Disordered" evidence="1">
    <location>
        <begin position="130"/>
        <end position="153"/>
    </location>
</feature>
<evidence type="ECO:0000256" key="1">
    <source>
        <dbReference type="SAM" id="MobiDB-lite"/>
    </source>
</evidence>
<name>F2DYK4_HORVV</name>
<reference evidence="2" key="1">
    <citation type="journal article" date="2011" name="Plant Physiol.">
        <title>Comprehensive sequence analysis of 24,783 barley full-length cDNAs derived from 12 clone libraries.</title>
        <authorList>
            <person name="Matsumoto T."/>
            <person name="Tanaka T."/>
            <person name="Sakai H."/>
            <person name="Amano N."/>
            <person name="Kanamori H."/>
            <person name="Kurita K."/>
            <person name="Kikuta A."/>
            <person name="Kamiya K."/>
            <person name="Yamamoto M."/>
            <person name="Ikawa H."/>
            <person name="Fujii N."/>
            <person name="Hori K."/>
            <person name="Itoh T."/>
            <person name="Sato K."/>
        </authorList>
    </citation>
    <scope>NUCLEOTIDE SEQUENCE</scope>
    <source>
        <tissue evidence="2">Shoot and root</tissue>
    </source>
</reference>
<accession>F2DYK4</accession>
<dbReference type="EMBL" id="AK368973">
    <property type="protein sequence ID" value="BAK00176.1"/>
    <property type="molecule type" value="mRNA"/>
</dbReference>
<proteinExistence type="evidence at transcript level"/>
<protein>
    <submittedName>
        <fullName evidence="2">Predicted protein</fullName>
    </submittedName>
</protein>
<sequence length="153" mass="17799">MAPSTKPSIQTQHVLAAMAETTDKLQGLLESVIRRLDASQTTADERFQAQLAFNEQVSHELKNVPNKLTSLRPMWTRHASRRRSPIRPRQLLRARPLPSTLQHHHQGSINCRRRFLPWFALRHTRFSTPTVQPRYHSSDWSTKGHRCFPHAQQ</sequence>
<evidence type="ECO:0000313" key="2">
    <source>
        <dbReference type="EMBL" id="BAK00176.1"/>
    </source>
</evidence>
<organism evidence="2">
    <name type="scientific">Hordeum vulgare subsp. vulgare</name>
    <name type="common">Domesticated barley</name>
    <dbReference type="NCBI Taxonomy" id="112509"/>
    <lineage>
        <taxon>Eukaryota</taxon>
        <taxon>Viridiplantae</taxon>
        <taxon>Streptophyta</taxon>
        <taxon>Embryophyta</taxon>
        <taxon>Tracheophyta</taxon>
        <taxon>Spermatophyta</taxon>
        <taxon>Magnoliopsida</taxon>
        <taxon>Liliopsida</taxon>
        <taxon>Poales</taxon>
        <taxon>Poaceae</taxon>
        <taxon>BOP clade</taxon>
        <taxon>Pooideae</taxon>
        <taxon>Triticodae</taxon>
        <taxon>Triticeae</taxon>
        <taxon>Hordeinae</taxon>
        <taxon>Hordeum</taxon>
    </lineage>
</organism>
<dbReference type="AlphaFoldDB" id="F2DYK4"/>
<feature type="compositionally biased region" description="Basic residues" evidence="1">
    <location>
        <begin position="143"/>
        <end position="153"/>
    </location>
</feature>